<dbReference type="AlphaFoldDB" id="A0A1I4CKX8"/>
<reference evidence="1 2" key="1">
    <citation type="submission" date="2016-10" db="EMBL/GenBank/DDBJ databases">
        <authorList>
            <person name="de Groot N.N."/>
        </authorList>
    </citation>
    <scope>NUCLEOTIDE SEQUENCE [LARGE SCALE GENOMIC DNA]</scope>
    <source>
        <strain evidence="1 2">NE2</strain>
    </source>
</reference>
<dbReference type="STRING" id="1612308.SAMN05444581_12313"/>
<name>A0A1I4CKX8_9HYPH</name>
<gene>
    <name evidence="1" type="ORF">SAMN05444581_12313</name>
</gene>
<evidence type="ECO:0000313" key="2">
    <source>
        <dbReference type="Proteomes" id="UP000198755"/>
    </source>
</evidence>
<dbReference type="EMBL" id="FOSN01000023">
    <property type="protein sequence ID" value="SFK80939.1"/>
    <property type="molecule type" value="Genomic_DNA"/>
</dbReference>
<organism evidence="1 2">
    <name type="scientific">Methylocapsa palsarum</name>
    <dbReference type="NCBI Taxonomy" id="1612308"/>
    <lineage>
        <taxon>Bacteria</taxon>
        <taxon>Pseudomonadati</taxon>
        <taxon>Pseudomonadota</taxon>
        <taxon>Alphaproteobacteria</taxon>
        <taxon>Hyphomicrobiales</taxon>
        <taxon>Beijerinckiaceae</taxon>
        <taxon>Methylocapsa</taxon>
    </lineage>
</organism>
<dbReference type="OrthoDB" id="109506at2"/>
<evidence type="ECO:0000313" key="1">
    <source>
        <dbReference type="EMBL" id="SFK80939.1"/>
    </source>
</evidence>
<keyword evidence="2" id="KW-1185">Reference proteome</keyword>
<sequence>MLRISTGGGALGAGAIMWFAAAQPADAIRPDAALTPGAVEDVDPAVMCQVGYSASIRHYDWKLRNRVFESYHLFNVDRRDFELDHLVPISIGGAPNDPKNLWPQSRLTEPWTAEVKDALEDVLHREVCAGQVPLKEAQDAIRTDWIAAYKKYVGDEPERFVAHERF</sequence>
<dbReference type="Proteomes" id="UP000198755">
    <property type="component" value="Unassembled WGS sequence"/>
</dbReference>
<evidence type="ECO:0008006" key="3">
    <source>
        <dbReference type="Google" id="ProtNLM"/>
    </source>
</evidence>
<accession>A0A1I4CKX8</accession>
<proteinExistence type="predicted"/>
<protein>
    <recommendedName>
        <fullName evidence="3">HNH endonuclease</fullName>
    </recommendedName>
</protein>
<dbReference type="RefSeq" id="WP_091686109.1">
    <property type="nucleotide sequence ID" value="NZ_FOSN01000023.1"/>
</dbReference>